<gene>
    <name evidence="2" type="ORF">GLV98_07775</name>
</gene>
<organism evidence="2 3">
    <name type="scientific">Halobacillus litoralis</name>
    <dbReference type="NCBI Taxonomy" id="45668"/>
    <lineage>
        <taxon>Bacteria</taxon>
        <taxon>Bacillati</taxon>
        <taxon>Bacillota</taxon>
        <taxon>Bacilli</taxon>
        <taxon>Bacillales</taxon>
        <taxon>Bacillaceae</taxon>
        <taxon>Halobacillus</taxon>
    </lineage>
</organism>
<reference evidence="2 3" key="1">
    <citation type="submission" date="2019-11" db="EMBL/GenBank/DDBJ databases">
        <title>Genome sequences of 17 halophilic strains isolated from different environments.</title>
        <authorList>
            <person name="Furrow R.E."/>
        </authorList>
    </citation>
    <scope>NUCLEOTIDE SEQUENCE [LARGE SCALE GENOMIC DNA]</scope>
    <source>
        <strain evidence="2 3">22505_10_Sand</strain>
    </source>
</reference>
<dbReference type="Proteomes" id="UP000447393">
    <property type="component" value="Unassembled WGS sequence"/>
</dbReference>
<dbReference type="Pfam" id="PF11213">
    <property type="entry name" value="DUF3006"/>
    <property type="match status" value="1"/>
</dbReference>
<evidence type="ECO:0000313" key="3">
    <source>
        <dbReference type="Proteomes" id="UP000447393"/>
    </source>
</evidence>
<sequence>MSAILEKLHWKKCDRKLHWGDLMPTYTIDRFEGNKAVLLLKGNEAEEKLVDRNVLPESAKEGDLLETSDNGGYRILHKETEKRRQQAKAKLEALKNRPNSK</sequence>
<feature type="compositionally biased region" description="Basic and acidic residues" evidence="1">
    <location>
        <begin position="77"/>
        <end position="95"/>
    </location>
</feature>
<dbReference type="InterPro" id="IPR021377">
    <property type="entry name" value="DUF3006"/>
</dbReference>
<protein>
    <submittedName>
        <fullName evidence="2">DUF3006 family protein</fullName>
    </submittedName>
</protein>
<proteinExistence type="predicted"/>
<dbReference type="AlphaFoldDB" id="A0A845E5A3"/>
<dbReference type="EMBL" id="WMEZ01000002">
    <property type="protein sequence ID" value="MYL49379.1"/>
    <property type="molecule type" value="Genomic_DNA"/>
</dbReference>
<evidence type="ECO:0000313" key="2">
    <source>
        <dbReference type="EMBL" id="MYL49379.1"/>
    </source>
</evidence>
<evidence type="ECO:0000256" key="1">
    <source>
        <dbReference type="SAM" id="MobiDB-lite"/>
    </source>
</evidence>
<feature type="region of interest" description="Disordered" evidence="1">
    <location>
        <begin position="77"/>
        <end position="101"/>
    </location>
</feature>
<accession>A0A845E5A3</accession>
<comment type="caution">
    <text evidence="2">The sequence shown here is derived from an EMBL/GenBank/DDBJ whole genome shotgun (WGS) entry which is preliminary data.</text>
</comment>
<name>A0A845E5A3_9BACI</name>